<feature type="domain" description="NTF2" evidence="9">
    <location>
        <begin position="383"/>
        <end position="561"/>
    </location>
</feature>
<feature type="region of interest" description="Disordered" evidence="8">
    <location>
        <begin position="581"/>
        <end position="605"/>
    </location>
</feature>
<evidence type="ECO:0000256" key="6">
    <source>
        <dbReference type="ARBA" id="ARBA00022816"/>
    </source>
</evidence>
<dbReference type="InterPro" id="IPR030217">
    <property type="entry name" value="NXF_fam"/>
</dbReference>
<keyword evidence="6" id="KW-0509">mRNA transport</keyword>
<dbReference type="InterPro" id="IPR032710">
    <property type="entry name" value="NTF2-like_dom_sf"/>
</dbReference>
<dbReference type="InterPro" id="IPR005637">
    <property type="entry name" value="TAP_C_dom"/>
</dbReference>
<dbReference type="Pfam" id="PF03943">
    <property type="entry name" value="TAP_C"/>
    <property type="match status" value="1"/>
</dbReference>
<comment type="similarity">
    <text evidence="2">Belongs to the NXF family.</text>
</comment>
<feature type="compositionally biased region" description="Low complexity" evidence="8">
    <location>
        <begin position="594"/>
        <end position="605"/>
    </location>
</feature>
<evidence type="ECO:0000313" key="11">
    <source>
        <dbReference type="EMBL" id="PPQ71960.1"/>
    </source>
</evidence>
<evidence type="ECO:0000256" key="5">
    <source>
        <dbReference type="ARBA" id="ARBA00022737"/>
    </source>
</evidence>
<keyword evidence="5" id="KW-0677">Repeat</keyword>
<evidence type="ECO:0000259" key="9">
    <source>
        <dbReference type="PROSITE" id="PS50177"/>
    </source>
</evidence>
<dbReference type="PROSITE" id="PS50177">
    <property type="entry name" value="NTF2_DOMAIN"/>
    <property type="match status" value="1"/>
</dbReference>
<keyword evidence="12" id="KW-1185">Reference proteome</keyword>
<dbReference type="OrthoDB" id="25872at2759"/>
<dbReference type="GO" id="GO:0005634">
    <property type="term" value="C:nucleus"/>
    <property type="evidence" value="ECO:0007669"/>
    <property type="project" value="UniProtKB-SubCell"/>
</dbReference>
<accession>A0A409W0D4</accession>
<dbReference type="SUPFAM" id="SSF46934">
    <property type="entry name" value="UBA-like"/>
    <property type="match status" value="1"/>
</dbReference>
<evidence type="ECO:0000256" key="7">
    <source>
        <dbReference type="ARBA" id="ARBA00023242"/>
    </source>
</evidence>
<proteinExistence type="inferred from homology"/>
<feature type="region of interest" description="Disordered" evidence="8">
    <location>
        <begin position="87"/>
        <end position="148"/>
    </location>
</feature>
<name>A0A409W0D4_9AGAR</name>
<dbReference type="SUPFAM" id="SSF54427">
    <property type="entry name" value="NTF2-like"/>
    <property type="match status" value="1"/>
</dbReference>
<feature type="compositionally biased region" description="Low complexity" evidence="8">
    <location>
        <begin position="119"/>
        <end position="133"/>
    </location>
</feature>
<comment type="caution">
    <text evidence="11">The sequence shown here is derived from an EMBL/GenBank/DDBJ whole genome shotgun (WGS) entry which is preliminary data.</text>
</comment>
<feature type="compositionally biased region" description="Polar residues" evidence="8">
    <location>
        <begin position="581"/>
        <end position="593"/>
    </location>
</feature>
<organism evidence="11 12">
    <name type="scientific">Gymnopilus dilepis</name>
    <dbReference type="NCBI Taxonomy" id="231916"/>
    <lineage>
        <taxon>Eukaryota</taxon>
        <taxon>Fungi</taxon>
        <taxon>Dikarya</taxon>
        <taxon>Basidiomycota</taxon>
        <taxon>Agaricomycotina</taxon>
        <taxon>Agaricomycetes</taxon>
        <taxon>Agaricomycetidae</taxon>
        <taxon>Agaricales</taxon>
        <taxon>Agaricineae</taxon>
        <taxon>Hymenogastraceae</taxon>
        <taxon>Gymnopilus</taxon>
    </lineage>
</organism>
<sequence>MAVRNSGLGLVPFDSLLSPPQHLSPATQSLPFTSTRHRISTLVDYTPTPRQCHPMSVFSSPAPAPGGKAIAANALRSAGLIDRDATMRDITDNNPGGRKGKIRSGRASRLMDLTKDRSMAGSSSSRMHSIRLSTGSSHAGPSDPLSIRGAARPTMTGRIRRNAVSSGSATTSNIPVRIAAAKPKVVDAWRELVQKRYNPETKYLNLDSLVDDELVKKYNLTPPGHGGSGRDAAVIFKLASQLKPEVQSLSLANNNLTGSLLMQLSRYLPKIVNLSLHNNKIRDKKEIGMIVPRRDKMIHLRELVLTGNPLRESAYKAGLGESYRADLVRRFSSLEVLDQEPIAQISFDAPQATTSNMPVEKPSATTFPFEMGPSFVTGVDGSVISNFLIRFFNAFDSQREALQHAYDPAATFSFSANTSIPSRARITGFHSSRDMPNQRKLDWKIWLDSGSRNLNRIGTDPKKIMENLHVGNEAIIKVLVAMPGTRHDIGGPAEKFCIDAFPVPHGQNMGLLLIVHGQFTEAATGGVRSFDRTFMLAPAAPGSAAKQNGWEIVIISDQWIIRSYSSHEAWKPGPLLVQAVTPKSSGTGAAPSTPQRQQALPSQPLLPPDQQAMLGSLPEPQRNLVMEIIKQTNLNVKFAVDCLTGNGWDLGRAVANFNEVKVRFPSYLSLCVFEFLTSPFFFLGLSSAGRISLITVGLPTLDMAGNFHDVMNIERNHHHPPLSWCCL</sequence>
<dbReference type="STRING" id="231916.A0A409W0D4"/>
<keyword evidence="7" id="KW-0539">Nucleus</keyword>
<dbReference type="GO" id="GO:0016973">
    <property type="term" value="P:poly(A)+ mRNA export from nucleus"/>
    <property type="evidence" value="ECO:0007669"/>
    <property type="project" value="TreeGrafter"/>
</dbReference>
<dbReference type="Proteomes" id="UP000284706">
    <property type="component" value="Unassembled WGS sequence"/>
</dbReference>
<dbReference type="InterPro" id="IPR018222">
    <property type="entry name" value="Nuclear_transport_factor_2_euk"/>
</dbReference>
<evidence type="ECO:0000259" key="10">
    <source>
        <dbReference type="PROSITE" id="PS51281"/>
    </source>
</evidence>
<keyword evidence="4" id="KW-0433">Leucine-rich repeat</keyword>
<dbReference type="InParanoid" id="A0A409W0D4"/>
<dbReference type="SMART" id="SM00804">
    <property type="entry name" value="TAP_C"/>
    <property type="match status" value="1"/>
</dbReference>
<evidence type="ECO:0000256" key="2">
    <source>
        <dbReference type="ARBA" id="ARBA00009285"/>
    </source>
</evidence>
<reference evidence="11 12" key="1">
    <citation type="journal article" date="2018" name="Evol. Lett.">
        <title>Horizontal gene cluster transfer increased hallucinogenic mushroom diversity.</title>
        <authorList>
            <person name="Reynolds H.T."/>
            <person name="Vijayakumar V."/>
            <person name="Gluck-Thaler E."/>
            <person name="Korotkin H.B."/>
            <person name="Matheny P.B."/>
            <person name="Slot J.C."/>
        </authorList>
    </citation>
    <scope>NUCLEOTIDE SEQUENCE [LARGE SCALE GENOMIC DNA]</scope>
    <source>
        <strain evidence="11 12">SRW20</strain>
    </source>
</reference>
<dbReference type="Gene3D" id="1.10.8.10">
    <property type="entry name" value="DNA helicase RuvA subunit, C-terminal domain"/>
    <property type="match status" value="1"/>
</dbReference>
<dbReference type="AlphaFoldDB" id="A0A409W0D4"/>
<dbReference type="PANTHER" id="PTHR10662:SF22">
    <property type="entry name" value="NUCLEAR RNA EXPORT FACTOR 1"/>
    <property type="match status" value="1"/>
</dbReference>
<dbReference type="InterPro" id="IPR009060">
    <property type="entry name" value="UBA-like_sf"/>
</dbReference>
<feature type="domain" description="TAP-C" evidence="10">
    <location>
        <begin position="619"/>
        <end position="675"/>
    </location>
</feature>
<evidence type="ECO:0008006" key="13">
    <source>
        <dbReference type="Google" id="ProtNLM"/>
    </source>
</evidence>
<evidence type="ECO:0000256" key="8">
    <source>
        <dbReference type="SAM" id="MobiDB-lite"/>
    </source>
</evidence>
<dbReference type="EMBL" id="NHYE01005479">
    <property type="protein sequence ID" value="PPQ71960.1"/>
    <property type="molecule type" value="Genomic_DNA"/>
</dbReference>
<dbReference type="Pfam" id="PF22602">
    <property type="entry name" value="NXF_NTF2"/>
    <property type="match status" value="1"/>
</dbReference>
<dbReference type="Gene3D" id="3.10.450.50">
    <property type="match status" value="1"/>
</dbReference>
<gene>
    <name evidence="11" type="ORF">CVT26_007159</name>
</gene>
<dbReference type="Gene3D" id="3.80.10.10">
    <property type="entry name" value="Ribonuclease Inhibitor"/>
    <property type="match status" value="1"/>
</dbReference>
<keyword evidence="3" id="KW-0813">Transport</keyword>
<evidence type="ECO:0000256" key="4">
    <source>
        <dbReference type="ARBA" id="ARBA00022614"/>
    </source>
</evidence>
<dbReference type="InterPro" id="IPR032675">
    <property type="entry name" value="LRR_dom_sf"/>
</dbReference>
<evidence type="ECO:0000313" key="12">
    <source>
        <dbReference type="Proteomes" id="UP000284706"/>
    </source>
</evidence>
<dbReference type="CDD" id="cd14342">
    <property type="entry name" value="UBA_TAP-C"/>
    <property type="match status" value="1"/>
</dbReference>
<dbReference type="SUPFAM" id="SSF52058">
    <property type="entry name" value="L domain-like"/>
    <property type="match status" value="1"/>
</dbReference>
<evidence type="ECO:0000256" key="1">
    <source>
        <dbReference type="ARBA" id="ARBA00004123"/>
    </source>
</evidence>
<dbReference type="InterPro" id="IPR002075">
    <property type="entry name" value="NTF2_dom"/>
</dbReference>
<evidence type="ECO:0000256" key="3">
    <source>
        <dbReference type="ARBA" id="ARBA00022448"/>
    </source>
</evidence>
<comment type="subcellular location">
    <subcellularLocation>
        <location evidence="1">Nucleus</location>
    </subcellularLocation>
</comment>
<dbReference type="PANTHER" id="PTHR10662">
    <property type="entry name" value="NUCLEAR RNA EXPORT FACTOR"/>
    <property type="match status" value="1"/>
</dbReference>
<dbReference type="PROSITE" id="PS51281">
    <property type="entry name" value="TAP_C"/>
    <property type="match status" value="1"/>
</dbReference>
<protein>
    <recommendedName>
        <fullName evidence="13">NTF2 domain-containing protein</fullName>
    </recommendedName>
</protein>
<dbReference type="GO" id="GO:0003723">
    <property type="term" value="F:RNA binding"/>
    <property type="evidence" value="ECO:0007669"/>
    <property type="project" value="TreeGrafter"/>
</dbReference>